<dbReference type="STRING" id="930991.A0A0D0CVH2"/>
<reference evidence="3" key="2">
    <citation type="submission" date="2015-01" db="EMBL/GenBank/DDBJ databases">
        <title>Evolutionary Origins and Diversification of the Mycorrhizal Mutualists.</title>
        <authorList>
            <consortium name="DOE Joint Genome Institute"/>
            <consortium name="Mycorrhizal Genomics Consortium"/>
            <person name="Kohler A."/>
            <person name="Kuo A."/>
            <person name="Nagy L.G."/>
            <person name="Floudas D."/>
            <person name="Copeland A."/>
            <person name="Barry K.W."/>
            <person name="Cichocki N."/>
            <person name="Veneault-Fourrey C."/>
            <person name="LaButti K."/>
            <person name="Lindquist E.A."/>
            <person name="Lipzen A."/>
            <person name="Lundell T."/>
            <person name="Morin E."/>
            <person name="Murat C."/>
            <person name="Riley R."/>
            <person name="Ohm R."/>
            <person name="Sun H."/>
            <person name="Tunlid A."/>
            <person name="Henrissat B."/>
            <person name="Grigoriev I.V."/>
            <person name="Hibbett D.S."/>
            <person name="Martin F."/>
        </authorList>
    </citation>
    <scope>NUCLEOTIDE SEQUENCE [LARGE SCALE GENOMIC DNA]</scope>
    <source>
        <strain evidence="3">Ve08.2h10</strain>
    </source>
</reference>
<accession>A0A0D0CVH2</accession>
<dbReference type="InterPro" id="IPR058913">
    <property type="entry name" value="Integrase_dom_put"/>
</dbReference>
<organism evidence="2 3">
    <name type="scientific">Paxillus rubicundulus Ve08.2h10</name>
    <dbReference type="NCBI Taxonomy" id="930991"/>
    <lineage>
        <taxon>Eukaryota</taxon>
        <taxon>Fungi</taxon>
        <taxon>Dikarya</taxon>
        <taxon>Basidiomycota</taxon>
        <taxon>Agaricomycotina</taxon>
        <taxon>Agaricomycetes</taxon>
        <taxon>Agaricomycetidae</taxon>
        <taxon>Boletales</taxon>
        <taxon>Paxilineae</taxon>
        <taxon>Paxillaceae</taxon>
        <taxon>Paxillus</taxon>
    </lineage>
</organism>
<evidence type="ECO:0000313" key="2">
    <source>
        <dbReference type="EMBL" id="KIK75106.1"/>
    </source>
</evidence>
<dbReference type="EMBL" id="KN828344">
    <property type="protein sequence ID" value="KIK75106.1"/>
    <property type="molecule type" value="Genomic_DNA"/>
</dbReference>
<name>A0A0D0CVH2_9AGAM</name>
<dbReference type="InParanoid" id="A0A0D0CVH2"/>
<dbReference type="Proteomes" id="UP000054538">
    <property type="component" value="Unassembled WGS sequence"/>
</dbReference>
<feature type="non-terminal residue" evidence="2">
    <location>
        <position position="451"/>
    </location>
</feature>
<dbReference type="OrthoDB" id="2626302at2759"/>
<dbReference type="HOGENOM" id="CLU_038374_0_1_1"/>
<protein>
    <recommendedName>
        <fullName evidence="1">Integrase core domain-containing protein</fullName>
    </recommendedName>
</protein>
<evidence type="ECO:0000313" key="3">
    <source>
        <dbReference type="Proteomes" id="UP000054538"/>
    </source>
</evidence>
<dbReference type="AlphaFoldDB" id="A0A0D0CVH2"/>
<keyword evidence="3" id="KW-1185">Reference proteome</keyword>
<evidence type="ECO:0000259" key="1">
    <source>
        <dbReference type="Pfam" id="PF24764"/>
    </source>
</evidence>
<dbReference type="PANTHER" id="PTHR46177">
    <property type="entry name" value="INTEGRASE CATALYTIC DOMAIN-CONTAINING PROTEIN"/>
    <property type="match status" value="1"/>
</dbReference>
<feature type="domain" description="Integrase core" evidence="1">
    <location>
        <begin position="129"/>
        <end position="305"/>
    </location>
</feature>
<dbReference type="Pfam" id="PF24764">
    <property type="entry name" value="rva_4"/>
    <property type="match status" value="1"/>
</dbReference>
<sequence length="451" mass="52167">PLEQIEPHIRRLWKARLTDREIVQELQNCIDTTQYGIGLTKFVEIHNSLGLCRTRQQAHTPESIRAAMIELRAMYPKAGACEMVSLLFHERNLSVARRVVCEYFAMFEPGLIQQRKASRLQWRHFWAAGVNYIWAVDQHDKWLRFSLALHTGIEPFSGRILWMRVWHTNRNPQLILSYYIDTVWQLGFMPLVTQSDPCTENFGIANAQTMLQQMHDPALSGFVQHRWMCKKKNIMPEIAWSQLRCRFTPGFEALLEQGVEAGWYDIDNTLQLMVFRWLFILWLQQELDAYKDCVNNTQKRRDHNKVLPHGIPQLIHTSPEDYAALDFKVMVNPAALNDVHELYIQSTHPVFNLVPTVLANFIEDHYNLLNRPAVTRTSVWAVYRQLLGILQQQVAMPPLLASIKADFLDNSDEDVPLLLPGEDLPFHETGTHYYMGGVGGGRGLHESAMIV</sequence>
<reference evidence="2 3" key="1">
    <citation type="submission" date="2014-04" db="EMBL/GenBank/DDBJ databases">
        <authorList>
            <consortium name="DOE Joint Genome Institute"/>
            <person name="Kuo A."/>
            <person name="Kohler A."/>
            <person name="Jargeat P."/>
            <person name="Nagy L.G."/>
            <person name="Floudas D."/>
            <person name="Copeland A."/>
            <person name="Barry K.W."/>
            <person name="Cichocki N."/>
            <person name="Veneault-Fourrey C."/>
            <person name="LaButti K."/>
            <person name="Lindquist E.A."/>
            <person name="Lipzen A."/>
            <person name="Lundell T."/>
            <person name="Morin E."/>
            <person name="Murat C."/>
            <person name="Sun H."/>
            <person name="Tunlid A."/>
            <person name="Henrissat B."/>
            <person name="Grigoriev I.V."/>
            <person name="Hibbett D.S."/>
            <person name="Martin F."/>
            <person name="Nordberg H.P."/>
            <person name="Cantor M.N."/>
            <person name="Hua S.X."/>
        </authorList>
    </citation>
    <scope>NUCLEOTIDE SEQUENCE [LARGE SCALE GENOMIC DNA]</scope>
    <source>
        <strain evidence="2 3">Ve08.2h10</strain>
    </source>
</reference>
<dbReference type="PANTHER" id="PTHR46177:SF1">
    <property type="entry name" value="INTEGRASE CATALYTIC DOMAIN-CONTAINING PROTEIN"/>
    <property type="match status" value="1"/>
</dbReference>
<proteinExistence type="predicted"/>
<gene>
    <name evidence="2" type="ORF">PAXRUDRAFT_173806</name>
</gene>